<dbReference type="SUPFAM" id="SSF117074">
    <property type="entry name" value="Hypothetical protein PA1324"/>
    <property type="match status" value="2"/>
</dbReference>
<protein>
    <submittedName>
        <fullName evidence="7">DUF11 domain-containing protein</fullName>
    </submittedName>
</protein>
<dbReference type="Pfam" id="PF17210">
    <property type="entry name" value="SdrD_B"/>
    <property type="match status" value="2"/>
</dbReference>
<evidence type="ECO:0000313" key="8">
    <source>
        <dbReference type="Proteomes" id="UP000672027"/>
    </source>
</evidence>
<evidence type="ECO:0000259" key="5">
    <source>
        <dbReference type="Pfam" id="PF01345"/>
    </source>
</evidence>
<dbReference type="Gene3D" id="2.60.40.10">
    <property type="entry name" value="Immunoglobulins"/>
    <property type="match status" value="2"/>
</dbReference>
<feature type="domain" description="SD-repeat containing protein B" evidence="6">
    <location>
        <begin position="581"/>
        <end position="632"/>
    </location>
</feature>
<evidence type="ECO:0000313" key="7">
    <source>
        <dbReference type="EMBL" id="QTR50272.1"/>
    </source>
</evidence>
<evidence type="ECO:0000256" key="2">
    <source>
        <dbReference type="ARBA" id="ARBA00022525"/>
    </source>
</evidence>
<dbReference type="Pfam" id="PF01345">
    <property type="entry name" value="DUF11"/>
    <property type="match status" value="1"/>
</dbReference>
<dbReference type="InterPro" id="IPR013783">
    <property type="entry name" value="Ig-like_fold"/>
</dbReference>
<dbReference type="NCBIfam" id="TIGR01451">
    <property type="entry name" value="B_ant_repeat"/>
    <property type="match status" value="1"/>
</dbReference>
<dbReference type="InterPro" id="IPR033764">
    <property type="entry name" value="Sdr_B"/>
</dbReference>
<dbReference type="Proteomes" id="UP000672027">
    <property type="component" value="Chromosome"/>
</dbReference>
<evidence type="ECO:0000256" key="1">
    <source>
        <dbReference type="ARBA" id="ARBA00004613"/>
    </source>
</evidence>
<dbReference type="PANTHER" id="PTHR34819">
    <property type="entry name" value="LARGE CYSTEINE-RICH PERIPLASMIC PROTEIN OMCB"/>
    <property type="match status" value="1"/>
</dbReference>
<accession>A0ABX7X2Z1</accession>
<dbReference type="InterPro" id="IPR051172">
    <property type="entry name" value="Chlamydia_OmcB"/>
</dbReference>
<feature type="domain" description="SD-repeat containing protein B" evidence="6">
    <location>
        <begin position="27"/>
        <end position="105"/>
    </location>
</feature>
<dbReference type="PANTHER" id="PTHR34819:SF3">
    <property type="entry name" value="CELL SURFACE PROTEIN"/>
    <property type="match status" value="1"/>
</dbReference>
<dbReference type="SUPFAM" id="SSF63825">
    <property type="entry name" value="YWTD domain"/>
    <property type="match status" value="1"/>
</dbReference>
<keyword evidence="8" id="KW-1185">Reference proteome</keyword>
<keyword evidence="2" id="KW-0964">Secreted</keyword>
<organism evidence="7 8">
    <name type="scientific">Candidatus Thiothrix anitrata</name>
    <dbReference type="NCBI Taxonomy" id="2823902"/>
    <lineage>
        <taxon>Bacteria</taxon>
        <taxon>Pseudomonadati</taxon>
        <taxon>Pseudomonadota</taxon>
        <taxon>Gammaproteobacteria</taxon>
        <taxon>Thiotrichales</taxon>
        <taxon>Thiotrichaceae</taxon>
        <taxon>Thiothrix</taxon>
    </lineage>
</organism>
<dbReference type="Gene3D" id="2.60.40.1170">
    <property type="entry name" value="Mu homology domain, subdomain B"/>
    <property type="match status" value="1"/>
</dbReference>
<evidence type="ECO:0000259" key="6">
    <source>
        <dbReference type="Pfam" id="PF17210"/>
    </source>
</evidence>
<comment type="subcellular location">
    <subcellularLocation>
        <location evidence="1">Secreted</location>
    </subcellularLocation>
</comment>
<dbReference type="RefSeq" id="WP_210227519.1">
    <property type="nucleotide sequence ID" value="NZ_CP072800.1"/>
</dbReference>
<dbReference type="InterPro" id="IPR047589">
    <property type="entry name" value="DUF11_rpt"/>
</dbReference>
<sequence>MQNKKHLWLGVLGATLLIPNAAFADISGKVFRDFNANGVFDTSANFSEVGFAGATVKAFDATGTQVATTTSGADGAYTLTGLTSGADYRVEFSWAESWLKPGTAGGTATQFVKDGASNINMALNNPLDYSQPNDEVAVSVAIVGPTNQPVAAGRDYRNFGALVKFPITATGKPASPWGDPASPGYVAPTTLATHQQIGSTSGAAYQRENKHLFVAAYAKRAVGFGSGGPGAIYRIEENGTVALHATIPDAGSDIHDFSGDYTQITYDTAAVPSVGKSSLGDMEISPDGQSLYVVNLNNRHLYSVSTQNPNAVTDLGEITRPSSCPSEDFRPFGLGMDESGSLYIGTVCSNQSLSLSHSFAVVLKYNGAGSYSEALNINLNFSHFWGRWSDALNASYPSQTDSGLQPMLSDISFHGKDMVLAFRNRQWEVSYIPGGSNPSMAHVLKACWQAGAWSLESNGECGGVTGALPNYNIIAENGPGGGYFFDMRDVLATFGGQPVINALGSLTIIPGGNIIATLADPLDLISGGVRQLNPSTGVASMEYQIFRGSADGSNGGGDGGYFGKTSGLGDLELLPASAPIEIGNRVWLDTNGNGIQDAGENGIPGISVELRSGATVLTTATTAADGTYYFSSATGTDTASVKYGLTQLQPNTAYTVKFPTSVDVSGTTYNLTTANAGGNRLIDSNAAATGDVVVNATDIPTSGANNHSFDVGYSSMPPPTGCTTITNNASITQSGVSDPVAGNNNASAAIQANCVTPKTDLKLVKTASKTTVRKGDTLTYTLVLENESDVDATGVVVNDKLPAALTYVDHAPAVANYDSVSGNWTVGTVPANQTVTLSISVTVN</sequence>
<name>A0ABX7X2Z1_9GAMM</name>
<gene>
    <name evidence="7" type="ORF">J8380_01420</name>
</gene>
<feature type="chain" id="PRO_5045304886" evidence="4">
    <location>
        <begin position="25"/>
        <end position="844"/>
    </location>
</feature>
<dbReference type="EMBL" id="CP072800">
    <property type="protein sequence ID" value="QTR50272.1"/>
    <property type="molecule type" value="Genomic_DNA"/>
</dbReference>
<evidence type="ECO:0000256" key="4">
    <source>
        <dbReference type="SAM" id="SignalP"/>
    </source>
</evidence>
<reference evidence="7 8" key="1">
    <citation type="submission" date="2021-04" db="EMBL/GenBank/DDBJ databases">
        <title>Genomics, taxonomy and metabolism of representatives of sulfur bacteria of the genus Thiothrix: Thiothrix fructosivorans QT, Thiothrix unzii A1T and three new species, Thiothrix subterranea sp. nov., Thiothrix litoralis sp. nov. and 'Candidatus Thiothrix anitrata' sp. nov.</title>
        <authorList>
            <person name="Ravin N.V."/>
            <person name="Smolyakov D."/>
            <person name="Rudenko T.S."/>
            <person name="Mardanov A.V."/>
            <person name="Beletsky A.V."/>
            <person name="Markov N.D."/>
            <person name="Fomenkov A.I."/>
            <person name="Roberts R.J."/>
            <person name="Karnachuk O.V."/>
            <person name="Novikov A."/>
            <person name="Grabovich M.Y."/>
        </authorList>
    </citation>
    <scope>NUCLEOTIDE SEQUENCE [LARGE SCALE GENOMIC DNA]</scope>
    <source>
        <strain evidence="7 8">A52</strain>
    </source>
</reference>
<evidence type="ECO:0000256" key="3">
    <source>
        <dbReference type="ARBA" id="ARBA00022729"/>
    </source>
</evidence>
<dbReference type="InterPro" id="IPR001434">
    <property type="entry name" value="OmcB-like_DUF11"/>
</dbReference>
<proteinExistence type="predicted"/>
<keyword evidence="3 4" id="KW-0732">Signal</keyword>
<feature type="signal peptide" evidence="4">
    <location>
        <begin position="1"/>
        <end position="24"/>
    </location>
</feature>
<feature type="domain" description="DUF11" evidence="5">
    <location>
        <begin position="760"/>
        <end position="843"/>
    </location>
</feature>